<dbReference type="RefSeq" id="XP_004258131.1">
    <property type="nucleotide sequence ID" value="XM_004258083.1"/>
</dbReference>
<dbReference type="EMBL" id="KB206474">
    <property type="protein sequence ID" value="ELP91360.1"/>
    <property type="molecule type" value="Genomic_DNA"/>
</dbReference>
<organism evidence="5 6">
    <name type="scientific">Entamoeba invadens IP1</name>
    <dbReference type="NCBI Taxonomy" id="370355"/>
    <lineage>
        <taxon>Eukaryota</taxon>
        <taxon>Amoebozoa</taxon>
        <taxon>Evosea</taxon>
        <taxon>Archamoebae</taxon>
        <taxon>Mastigamoebida</taxon>
        <taxon>Entamoebidae</taxon>
        <taxon>Entamoeba</taxon>
    </lineage>
</organism>
<dbReference type="InterPro" id="IPR035892">
    <property type="entry name" value="C2_domain_sf"/>
</dbReference>
<dbReference type="GeneID" id="14890422"/>
<dbReference type="OMA" id="PIWMYKE"/>
<evidence type="ECO:0000259" key="4">
    <source>
        <dbReference type="PROSITE" id="PS51650"/>
    </source>
</evidence>
<feature type="non-terminal residue" evidence="5">
    <location>
        <position position="1"/>
    </location>
</feature>
<evidence type="ECO:0000256" key="1">
    <source>
        <dbReference type="ARBA" id="ARBA00022553"/>
    </source>
</evidence>
<dbReference type="OrthoDB" id="28194at2759"/>
<gene>
    <name evidence="5" type="ORF">EIN_154170</name>
</gene>
<evidence type="ECO:0000256" key="2">
    <source>
        <dbReference type="PROSITE-ProRule" id="PRU00983"/>
    </source>
</evidence>
<dbReference type="GO" id="GO:0005085">
    <property type="term" value="F:guanyl-nucleotide exchange factor activity"/>
    <property type="evidence" value="ECO:0007669"/>
    <property type="project" value="InterPro"/>
</dbReference>
<proteinExistence type="inferred from homology"/>
<dbReference type="GO" id="GO:0007264">
    <property type="term" value="P:small GTPase-mediated signal transduction"/>
    <property type="evidence" value="ECO:0007669"/>
    <property type="project" value="InterPro"/>
</dbReference>
<keyword evidence="1" id="KW-0597">Phosphoprotein</keyword>
<dbReference type="PANTHER" id="PTHR23317:SF76">
    <property type="entry name" value="LD20667P"/>
    <property type="match status" value="1"/>
</dbReference>
<dbReference type="Gene3D" id="2.60.40.150">
    <property type="entry name" value="C2 domain"/>
    <property type="match status" value="1"/>
</dbReference>
<keyword evidence="6" id="KW-1185">Reference proteome</keyword>
<dbReference type="InterPro" id="IPR016024">
    <property type="entry name" value="ARM-type_fold"/>
</dbReference>
<reference evidence="5 6" key="1">
    <citation type="submission" date="2012-10" db="EMBL/GenBank/DDBJ databases">
        <authorList>
            <person name="Zafar N."/>
            <person name="Inman J."/>
            <person name="Hall N."/>
            <person name="Lorenzi H."/>
            <person name="Caler E."/>
        </authorList>
    </citation>
    <scope>NUCLEOTIDE SEQUENCE [LARGE SCALE GENOMIC DNA]</scope>
    <source>
        <strain evidence="5 6">IP1</strain>
    </source>
</reference>
<feature type="compositionally biased region" description="Basic and acidic residues" evidence="3">
    <location>
        <begin position="380"/>
        <end position="389"/>
    </location>
</feature>
<dbReference type="PANTHER" id="PTHR23317">
    <property type="entry name" value="DEDICATOR OF CYTOKINESIS DOCK"/>
    <property type="match status" value="1"/>
</dbReference>
<evidence type="ECO:0000256" key="3">
    <source>
        <dbReference type="SAM" id="MobiDB-lite"/>
    </source>
</evidence>
<feature type="non-terminal residue" evidence="5">
    <location>
        <position position="1667"/>
    </location>
</feature>
<evidence type="ECO:0000313" key="6">
    <source>
        <dbReference type="Proteomes" id="UP000014680"/>
    </source>
</evidence>
<dbReference type="Pfam" id="PF14429">
    <property type="entry name" value="DOCK-C2"/>
    <property type="match status" value="1"/>
</dbReference>
<accession>A0A0A1U8W6</accession>
<dbReference type="KEGG" id="eiv:EIN_154170"/>
<dbReference type="SUPFAM" id="SSF48371">
    <property type="entry name" value="ARM repeat"/>
    <property type="match status" value="1"/>
</dbReference>
<protein>
    <recommendedName>
        <fullName evidence="4">C2 DOCK-type domain-containing protein</fullName>
    </recommendedName>
</protein>
<dbReference type="InterPro" id="IPR027007">
    <property type="entry name" value="C2_DOCK-type_domain"/>
</dbReference>
<name>A0A0A1U8W6_ENTIV</name>
<dbReference type="PROSITE" id="PS51650">
    <property type="entry name" value="C2_DOCK"/>
    <property type="match status" value="1"/>
</dbReference>
<evidence type="ECO:0000313" key="5">
    <source>
        <dbReference type="EMBL" id="ELP91360.1"/>
    </source>
</evidence>
<comment type="similarity">
    <text evidence="2">Belongs to the DOCK family.</text>
</comment>
<dbReference type="CDD" id="cd08679">
    <property type="entry name" value="C2_DOCK180_related"/>
    <property type="match status" value="1"/>
</dbReference>
<feature type="compositionally biased region" description="Basic and acidic residues" evidence="3">
    <location>
        <begin position="402"/>
        <end position="439"/>
    </location>
</feature>
<sequence>MAELLEKYGFRPTHDLAITTSHKHGGVSFDQISKTNEAEAETEFKRLDTEHVNELDFFQIRKFYESNGLNFSDEKIKKILKKNLITGEKLNLLDFQQMYDDFKTNYFDTQDEQNSKPTKWSDIFEKQLKDDGVPTICTNYNPTDVTIKHLSKPMFSNVTRSKVVEDKDVLNSEQELYLGMLLDPTTEVVYLTPKTELSQKQRMSISNIAEMKESEEPDPKLLRKTTLEDVRTVKGNLYENYLHDKTQTNVHEKIEVLKNTNAEGSVFLMQIEARSLIQYEPFFVEFAIYEVIDQTDKIVKITENYFIDLNSPENRALVKSKEPDEYEDMLCSKFIIRLKEIEEKKRKFFGVFYFYKMAEVDIEDVKVLYKDKAEKKDFEKERKRTELQSKTDNSQVSSSAVEKTETEESVEVQDKSSKVENAEIGDKESKTGKSEKSEKEDDPEKAEEKVSDIEELRKEKRKKLDKRREHLASKSVYRFYRQHIFTGITELKGNERAYPIWMYKEAIHGEGDLLKMIEKIGLGKVKPTGIKPWELRVMKLQDTSAYRVFDPSGFECVKNSSSGSSNTFIKQLEDFTCFSKNEMFFTDFVNNVYIYPEELNLQREKKKGCFLINCYIRKEDTKFHRDDTYLPLFYNKSKVNNLFMRKVTTSVSVNQKTDYFLDEIKAKLPVVLTPQHHMLFVIQEVQLTNELNEPMEKMVINSYFAYMSFIQLGQVVRSGDYTIHVFNGLPYENYTTTKMTQIAEEKGREQTLRFKIRIMSNVYTQSKNVHKLLSSLHTNFKNPKAIDDSFKEVTDTISAVGKFDMDITHTLPILLDIIFGLYDVKFSATDKLKTETKTTELEPFKYLIQLSSFFSDKFFYKPFKKNLPFELYMKFYLENKTNKIPIFLPFLTSLREFFQNYMEKQNGSTLDESFELKYVQTTMNMIPVFLKMIEKSLVLYLEGSRLIYQYDKIQSDTNYIDKFNVQLKTFCTVFAQYVKLRAKGKNITGIFTCNEALGNFIVVLLRVYSRKIAMECMDIYLFTLSTSDDTRKKAMNNDKERGKYSKMEEALTVDKYATLIQLLKTDFLKCVGSFVYFYECNAPRITQVQNVSDYYTTVFSRHFLAAYVQRMLLLQMKKNDCVARNALYTLVELAQRTDNDVRHQQPYEKANIAEFFVSVIDYVIVNADDLIKFWHFTDEQESDDESTTDDLSEELERIITPTITPQTSRLSVVQNLSSSTGQVVVENGKKKTSGIFSEEEARHFYFYILWVLKNIEVKTLTNLLNKDSPDRIGNLLRILKEAVGLLRGLLNEKDALFKGIASKLNSARQEVFNQMDNQPLLSTLKDGMNDRISPDVSSSEEHSVQTNTSIVDTGLLVILDLIMNCFNKRFFGGNNEVMNELTELIVSLFKVTPTELFFKHFMALIRKIVTENAEYLFVTNPTFCFDLINGIIGYCRSPSLVVRKNATSVLYLFVKSNFERNENVNMVRIHITSSLANYGMIDSEASYVLSSLRTLKRWIELDFADEVQQKVEKPTTNISEDKYTVYRKKIIDRRIELLNTIENYKSANEGIWRAMWRVVVYLDEHWSFDHTPDVDRKINLIQTEIAKRVKNEEKAEVLRTCIIYQLNDFLDTVKTALGKLMIESEREAFVVVKEESLDKLHKSLKEINDTYFKFKLILADFPIGQES</sequence>
<dbReference type="VEuPathDB" id="AmoebaDB:EIN_154170"/>
<dbReference type="Proteomes" id="UP000014680">
    <property type="component" value="Unassembled WGS sequence"/>
</dbReference>
<dbReference type="InterPro" id="IPR026791">
    <property type="entry name" value="DOCK"/>
</dbReference>
<feature type="region of interest" description="Disordered" evidence="3">
    <location>
        <begin position="380"/>
        <end position="453"/>
    </location>
</feature>
<feature type="domain" description="C2 DOCK-type" evidence="4">
    <location>
        <begin position="589"/>
        <end position="763"/>
    </location>
</feature>